<evidence type="ECO:0000313" key="4">
    <source>
        <dbReference type="Proteomes" id="UP001433268"/>
    </source>
</evidence>
<accession>A0ABR1WR40</accession>
<dbReference type="Proteomes" id="UP001433268">
    <property type="component" value="Unassembled WGS sequence"/>
</dbReference>
<evidence type="ECO:0000313" key="3">
    <source>
        <dbReference type="EMBL" id="KAK8085883.1"/>
    </source>
</evidence>
<feature type="region of interest" description="Disordered" evidence="1">
    <location>
        <begin position="1"/>
        <end position="46"/>
    </location>
</feature>
<name>A0ABR1WR40_9PEZI</name>
<proteinExistence type="predicted"/>
<feature type="compositionally biased region" description="Basic and acidic residues" evidence="1">
    <location>
        <begin position="36"/>
        <end position="46"/>
    </location>
</feature>
<gene>
    <name evidence="3" type="ORF">PG997_007154</name>
</gene>
<evidence type="ECO:0000256" key="2">
    <source>
        <dbReference type="SAM" id="Phobius"/>
    </source>
</evidence>
<comment type="caution">
    <text evidence="3">The sequence shown here is derived from an EMBL/GenBank/DDBJ whole genome shotgun (WGS) entry which is preliminary data.</text>
</comment>
<organism evidence="3 4">
    <name type="scientific">Apiospora hydei</name>
    <dbReference type="NCBI Taxonomy" id="1337664"/>
    <lineage>
        <taxon>Eukaryota</taxon>
        <taxon>Fungi</taxon>
        <taxon>Dikarya</taxon>
        <taxon>Ascomycota</taxon>
        <taxon>Pezizomycotina</taxon>
        <taxon>Sordariomycetes</taxon>
        <taxon>Xylariomycetidae</taxon>
        <taxon>Amphisphaeriales</taxon>
        <taxon>Apiosporaceae</taxon>
        <taxon>Apiospora</taxon>
    </lineage>
</organism>
<feature type="transmembrane region" description="Helical" evidence="2">
    <location>
        <begin position="51"/>
        <end position="69"/>
    </location>
</feature>
<keyword evidence="2" id="KW-1133">Transmembrane helix</keyword>
<keyword evidence="2" id="KW-0472">Membrane</keyword>
<dbReference type="GeneID" id="92044529"/>
<protein>
    <submittedName>
        <fullName evidence="3">Uncharacterized protein</fullName>
    </submittedName>
</protein>
<dbReference type="RefSeq" id="XP_066670392.1">
    <property type="nucleotide sequence ID" value="XM_066811469.1"/>
</dbReference>
<evidence type="ECO:0000256" key="1">
    <source>
        <dbReference type="SAM" id="MobiDB-lite"/>
    </source>
</evidence>
<keyword evidence="2" id="KW-0812">Transmembrane</keyword>
<dbReference type="EMBL" id="JAQQWN010000005">
    <property type="protein sequence ID" value="KAK8085883.1"/>
    <property type="molecule type" value="Genomic_DNA"/>
</dbReference>
<keyword evidence="4" id="KW-1185">Reference proteome</keyword>
<sequence length="70" mass="7507">MATYSALKQPPGVGAYPVSPELDSATPFEPSSPPPPEEKTPGADSARRGGLWWYTEFAWLVIGFLGLTGR</sequence>
<reference evidence="3 4" key="1">
    <citation type="submission" date="2023-01" db="EMBL/GenBank/DDBJ databases">
        <title>Analysis of 21 Apiospora genomes using comparative genomics revels a genus with tremendous synthesis potential of carbohydrate active enzymes and secondary metabolites.</title>
        <authorList>
            <person name="Sorensen T."/>
        </authorList>
    </citation>
    <scope>NUCLEOTIDE SEQUENCE [LARGE SCALE GENOMIC DNA]</scope>
    <source>
        <strain evidence="3 4">CBS 114990</strain>
    </source>
</reference>